<sequence length="362" mass="38301">MVAVVNSEGSASPRLTVAGAGAIGREAWTLRAMITDGTANMTLGGVVGGGFGVDAVKLFMGSGPTMGWPSVLASGVGLASVVFGLWLRRRSRRRMRVGVVVSAMDARRGLMRARQLEQQAEAFSRGACMVTLKAGVELSDGGGWNQALVGALADETLSAMTLAERLTPDAGQINLIPTMPLNVAFWFGSRLGYTHAREVVVHALRQANGTPAYFPATSLRAMDADVEPLTVERLRAIDGGDPRAVALALDLQGHGDQFFDQVTAACRQHNIGYLLSIQSPADLPENRITSVGVVEQTFRAWRDAPFPVGARAGRHAIFLNGPVAIAVALGARLASPGHGTWTAFTFDEASNLFEPFPPVLPD</sequence>
<dbReference type="RefSeq" id="WP_323336109.1">
    <property type="nucleotide sequence ID" value="NZ_JAYFSI010000016.1"/>
</dbReference>
<feature type="transmembrane region" description="Helical" evidence="1">
    <location>
        <begin position="66"/>
        <end position="87"/>
    </location>
</feature>
<reference evidence="2 3" key="1">
    <citation type="submission" date="2023-12" db="EMBL/GenBank/DDBJ databases">
        <title>Amycolatopsis sp. V23-08.</title>
        <authorList>
            <person name="Somphong A."/>
        </authorList>
    </citation>
    <scope>NUCLEOTIDE SEQUENCE [LARGE SCALE GENOMIC DNA]</scope>
    <source>
        <strain evidence="2 3">V23-08</strain>
    </source>
</reference>
<evidence type="ECO:0000256" key="1">
    <source>
        <dbReference type="SAM" id="Phobius"/>
    </source>
</evidence>
<dbReference type="Proteomes" id="UP001304298">
    <property type="component" value="Unassembled WGS sequence"/>
</dbReference>
<organism evidence="2 3">
    <name type="scientific">Amycolatopsis heterodermiae</name>
    <dbReference type="NCBI Taxonomy" id="3110235"/>
    <lineage>
        <taxon>Bacteria</taxon>
        <taxon>Bacillati</taxon>
        <taxon>Actinomycetota</taxon>
        <taxon>Actinomycetes</taxon>
        <taxon>Pseudonocardiales</taxon>
        <taxon>Pseudonocardiaceae</taxon>
        <taxon>Amycolatopsis</taxon>
    </lineage>
</organism>
<dbReference type="EMBL" id="JAYFSI010000016">
    <property type="protein sequence ID" value="MEA5366577.1"/>
    <property type="molecule type" value="Genomic_DNA"/>
</dbReference>
<protein>
    <submittedName>
        <fullName evidence="2">SAVED domain-containing protein</fullName>
    </submittedName>
</protein>
<proteinExistence type="predicted"/>
<keyword evidence="3" id="KW-1185">Reference proteome</keyword>
<name>A0ABU5RJV2_9PSEU</name>
<dbReference type="NCBIfam" id="NF033611">
    <property type="entry name" value="SAVED"/>
    <property type="match status" value="1"/>
</dbReference>
<accession>A0ABU5RJV2</accession>
<evidence type="ECO:0000313" key="3">
    <source>
        <dbReference type="Proteomes" id="UP001304298"/>
    </source>
</evidence>
<comment type="caution">
    <text evidence="2">The sequence shown here is derived from an EMBL/GenBank/DDBJ whole genome shotgun (WGS) entry which is preliminary data.</text>
</comment>
<dbReference type="InterPro" id="IPR040836">
    <property type="entry name" value="SAVED"/>
</dbReference>
<evidence type="ECO:0000313" key="2">
    <source>
        <dbReference type="EMBL" id="MEA5366577.1"/>
    </source>
</evidence>
<gene>
    <name evidence="2" type="ORF">VA596_44100</name>
</gene>
<keyword evidence="1" id="KW-0472">Membrane</keyword>
<keyword evidence="1" id="KW-0812">Transmembrane</keyword>
<keyword evidence="1" id="KW-1133">Transmembrane helix</keyword>